<dbReference type="EMBL" id="JADDOJ010000099">
    <property type="protein sequence ID" value="MBE7942433.1"/>
    <property type="molecule type" value="Genomic_DNA"/>
</dbReference>
<evidence type="ECO:0000313" key="1">
    <source>
        <dbReference type="EMBL" id="MBE7942433.1"/>
    </source>
</evidence>
<gene>
    <name evidence="1" type="ORF">IM725_17835</name>
</gene>
<dbReference type="Pfam" id="PF10994">
    <property type="entry name" value="DUF2817"/>
    <property type="match status" value="1"/>
</dbReference>
<dbReference type="InterPro" id="IPR021259">
    <property type="entry name" value="DUF2817"/>
</dbReference>
<organism evidence="1 2">
    <name type="scientific">Ramlibacter aquaticus</name>
    <dbReference type="NCBI Taxonomy" id="2780094"/>
    <lineage>
        <taxon>Bacteria</taxon>
        <taxon>Pseudomonadati</taxon>
        <taxon>Pseudomonadota</taxon>
        <taxon>Betaproteobacteria</taxon>
        <taxon>Burkholderiales</taxon>
        <taxon>Comamonadaceae</taxon>
        <taxon>Ramlibacter</taxon>
    </lineage>
</organism>
<dbReference type="SUPFAM" id="SSF53187">
    <property type="entry name" value="Zn-dependent exopeptidases"/>
    <property type="match status" value="1"/>
</dbReference>
<dbReference type="RefSeq" id="WP_193781987.1">
    <property type="nucleotide sequence ID" value="NZ_JADDOJ010000099.1"/>
</dbReference>
<dbReference type="CDD" id="cd06233">
    <property type="entry name" value="M14-like"/>
    <property type="match status" value="1"/>
</dbReference>
<accession>A0ABR9SJ97</accession>
<protein>
    <submittedName>
        <fullName evidence="1">M14 family metallopeptidase</fullName>
    </submittedName>
</protein>
<proteinExistence type="predicted"/>
<name>A0ABR9SJ97_9BURK</name>
<keyword evidence="2" id="KW-1185">Reference proteome</keyword>
<sequence length="365" mass="39571">MSTAADNFSASYAEARSRLHEAARSAGLAVESIAHPLAGAQGEPLALDIVRDGPADAKRVLFLSSACHGVEGFCGSGVQLAALRDAAWRERARSRGVAVVVLHALNPHGFSHLRRVTQENVDLNRNFQEFSQPLPRNEGYARIHGLLLPAQWPPTEAAQAELMAFVAQHGMRAFQAAMSGGQHEFPDGLFYGGNAPTWSNQAVREALRRHGRRAEQAAWIDFHTGLGPQGVGERIYSGPDEPNELARARAWWDGGGRTPVTSFHDGSSTSAPLTGLMYGAAAQECPQAEWTGLALEYGTEPWDVVAHALRADHWLHLHSEAPAAQAQAIHRQMRDAFYTYTDTWKAQVLAQAFDAMDQAVTGLSA</sequence>
<dbReference type="Proteomes" id="UP000715965">
    <property type="component" value="Unassembled WGS sequence"/>
</dbReference>
<evidence type="ECO:0000313" key="2">
    <source>
        <dbReference type="Proteomes" id="UP000715965"/>
    </source>
</evidence>
<dbReference type="Gene3D" id="3.40.630.10">
    <property type="entry name" value="Zn peptidases"/>
    <property type="match status" value="1"/>
</dbReference>
<reference evidence="1 2" key="1">
    <citation type="submission" date="2020-10" db="EMBL/GenBank/DDBJ databases">
        <title>Draft genome of Ramlibacter aquaticus LMG 30558.</title>
        <authorList>
            <person name="Props R."/>
        </authorList>
    </citation>
    <scope>NUCLEOTIDE SEQUENCE [LARGE SCALE GENOMIC DNA]</scope>
    <source>
        <strain evidence="1 2">LMG 30558</strain>
    </source>
</reference>
<comment type="caution">
    <text evidence="1">The sequence shown here is derived from an EMBL/GenBank/DDBJ whole genome shotgun (WGS) entry which is preliminary data.</text>
</comment>